<evidence type="ECO:0000256" key="6">
    <source>
        <dbReference type="ARBA" id="ARBA00023098"/>
    </source>
</evidence>
<dbReference type="GO" id="GO:0005886">
    <property type="term" value="C:plasma membrane"/>
    <property type="evidence" value="ECO:0007669"/>
    <property type="project" value="UniProtKB-SubCell"/>
</dbReference>
<keyword evidence="2 10" id="KW-0444">Lipid biosynthesis</keyword>
<evidence type="ECO:0000256" key="7">
    <source>
        <dbReference type="ARBA" id="ARBA00023136"/>
    </source>
</evidence>
<dbReference type="EMBL" id="NAPY01000015">
    <property type="protein sequence ID" value="MUL36895.1"/>
    <property type="molecule type" value="Genomic_DNA"/>
</dbReference>
<dbReference type="Proteomes" id="UP000441797">
    <property type="component" value="Unassembled WGS sequence"/>
</dbReference>
<feature type="transmembrane region" description="Helical" evidence="10">
    <location>
        <begin position="117"/>
        <end position="136"/>
    </location>
</feature>
<evidence type="ECO:0000256" key="9">
    <source>
        <dbReference type="ARBA" id="ARBA00023264"/>
    </source>
</evidence>
<evidence type="ECO:0000256" key="8">
    <source>
        <dbReference type="ARBA" id="ARBA00023209"/>
    </source>
</evidence>
<keyword evidence="8 10" id="KW-0594">Phospholipid biosynthesis</keyword>
<feature type="transmembrane region" description="Helical" evidence="10">
    <location>
        <begin position="59"/>
        <end position="80"/>
    </location>
</feature>
<keyword evidence="6 10" id="KW-0443">Lipid metabolism</keyword>
<feature type="transmembrane region" description="Helical" evidence="10">
    <location>
        <begin position="92"/>
        <end position="111"/>
    </location>
</feature>
<comment type="subcellular location">
    <subcellularLocation>
        <location evidence="10">Cell membrane</location>
        <topology evidence="10">Multi-pass membrane protein</topology>
    </subcellularLocation>
</comment>
<keyword evidence="1 10" id="KW-1003">Cell membrane</keyword>
<feature type="transmembrane region" description="Helical" evidence="10">
    <location>
        <begin position="180"/>
        <end position="196"/>
    </location>
</feature>
<dbReference type="SMART" id="SM01207">
    <property type="entry name" value="G3P_acyltransf"/>
    <property type="match status" value="1"/>
</dbReference>
<comment type="pathway">
    <text evidence="10">Lipid metabolism; phospholipid metabolism.</text>
</comment>
<dbReference type="PANTHER" id="PTHR30309:SF0">
    <property type="entry name" value="GLYCEROL-3-PHOSPHATE ACYLTRANSFERASE-RELATED"/>
    <property type="match status" value="1"/>
</dbReference>
<proteinExistence type="inferred from homology"/>
<comment type="caution">
    <text evidence="11">The sequence shown here is derived from an EMBL/GenBank/DDBJ whole genome shotgun (WGS) entry which is preliminary data.</text>
</comment>
<dbReference type="NCBIfam" id="TIGR00023">
    <property type="entry name" value="glycerol-3-phosphate 1-O-acyltransferase PlsY"/>
    <property type="match status" value="1"/>
</dbReference>
<dbReference type="Pfam" id="PF02660">
    <property type="entry name" value="G3P_acyltransf"/>
    <property type="match status" value="1"/>
</dbReference>
<keyword evidence="7 10" id="KW-0472">Membrane</keyword>
<evidence type="ECO:0000313" key="11">
    <source>
        <dbReference type="EMBL" id="MUL36895.1"/>
    </source>
</evidence>
<dbReference type="GO" id="GO:0043772">
    <property type="term" value="F:acyl-phosphate glycerol-3-phosphate acyltransferase activity"/>
    <property type="evidence" value="ECO:0007669"/>
    <property type="project" value="UniProtKB-UniRule"/>
</dbReference>
<comment type="similarity">
    <text evidence="10">Belongs to the PlsY family.</text>
</comment>
<comment type="catalytic activity">
    <reaction evidence="10">
        <text>an acyl phosphate + sn-glycerol 3-phosphate = a 1-acyl-sn-glycero-3-phosphate + phosphate</text>
        <dbReference type="Rhea" id="RHEA:34075"/>
        <dbReference type="ChEBI" id="CHEBI:43474"/>
        <dbReference type="ChEBI" id="CHEBI:57597"/>
        <dbReference type="ChEBI" id="CHEBI:57970"/>
        <dbReference type="ChEBI" id="CHEBI:59918"/>
        <dbReference type="EC" id="2.3.1.275"/>
    </reaction>
</comment>
<evidence type="ECO:0000256" key="2">
    <source>
        <dbReference type="ARBA" id="ARBA00022516"/>
    </source>
</evidence>
<organism evidence="11 12">
    <name type="scientific">Gloeocapsopsis dulcis AAB1 = 1H9</name>
    <dbReference type="NCBI Taxonomy" id="1433147"/>
    <lineage>
        <taxon>Bacteria</taxon>
        <taxon>Bacillati</taxon>
        <taxon>Cyanobacteriota</taxon>
        <taxon>Cyanophyceae</taxon>
        <taxon>Oscillatoriophycideae</taxon>
        <taxon>Chroococcales</taxon>
        <taxon>Chroococcaceae</taxon>
        <taxon>Gloeocapsopsis</taxon>
        <taxon>Gloeocapsopsis dulcis</taxon>
    </lineage>
</organism>
<keyword evidence="3 10" id="KW-0808">Transferase</keyword>
<gene>
    <name evidence="10" type="primary">plsY</name>
    <name evidence="11" type="ORF">BWI75_11190</name>
</gene>
<evidence type="ECO:0000256" key="4">
    <source>
        <dbReference type="ARBA" id="ARBA00022692"/>
    </source>
</evidence>
<evidence type="ECO:0000256" key="5">
    <source>
        <dbReference type="ARBA" id="ARBA00022989"/>
    </source>
</evidence>
<keyword evidence="12" id="KW-1185">Reference proteome</keyword>
<dbReference type="RefSeq" id="WP_105218630.1">
    <property type="nucleotide sequence ID" value="NZ_CAWNSU010000128.1"/>
</dbReference>
<evidence type="ECO:0000313" key="12">
    <source>
        <dbReference type="Proteomes" id="UP000441797"/>
    </source>
</evidence>
<dbReference type="GO" id="GO:0008654">
    <property type="term" value="P:phospholipid biosynthetic process"/>
    <property type="evidence" value="ECO:0007669"/>
    <property type="project" value="UniProtKB-UniRule"/>
</dbReference>
<keyword evidence="11" id="KW-0012">Acyltransferase</keyword>
<sequence>MAVWLILCAAILLVAYLLGSIPTGYTAAKLLKGIDIREHGSGSTGATNVLRTLGKGPGFLVLVVDTLKGVLAIALVRWSFIAANQNIIPANVNLATWLPWMVALAGIAAILGHSKSIWLGFTGGKSVATSLGVLLAMSWQVGLSTAAVFGLVLAISRIVSLSSIAGAIAVSLLMLVLGQPLPYLLFAIAAGIYVIMRHRSNIQRLLAGTEPKMGQKIPTTEESIESS</sequence>
<keyword evidence="4 10" id="KW-0812">Transmembrane</keyword>
<comment type="subunit">
    <text evidence="10">Probably interacts with PlsX.</text>
</comment>
<feature type="transmembrane region" description="Helical" evidence="10">
    <location>
        <begin position="148"/>
        <end position="174"/>
    </location>
</feature>
<dbReference type="OrthoDB" id="9777124at2"/>
<accession>A0A6N8FX52</accession>
<name>A0A6N8FX52_9CHRO</name>
<keyword evidence="5 10" id="KW-1133">Transmembrane helix</keyword>
<protein>
    <recommendedName>
        <fullName evidence="10">Glycerol-3-phosphate acyltransferase</fullName>
    </recommendedName>
    <alternativeName>
        <fullName evidence="10">Acyl-PO4 G3P acyltransferase</fullName>
    </alternativeName>
    <alternativeName>
        <fullName evidence="10">Acyl-phosphate--glycerol-3-phosphate acyltransferase</fullName>
    </alternativeName>
    <alternativeName>
        <fullName evidence="10">G3P acyltransferase</fullName>
        <shortName evidence="10">GPAT</shortName>
        <ecNumber evidence="10">2.3.1.275</ecNumber>
    </alternativeName>
    <alternativeName>
        <fullName evidence="10">Lysophosphatidic acid synthase</fullName>
        <shortName evidence="10">LPA synthase</shortName>
    </alternativeName>
</protein>
<evidence type="ECO:0000256" key="1">
    <source>
        <dbReference type="ARBA" id="ARBA00022475"/>
    </source>
</evidence>
<dbReference type="UniPathway" id="UPA00085"/>
<evidence type="ECO:0000256" key="10">
    <source>
        <dbReference type="HAMAP-Rule" id="MF_01043"/>
    </source>
</evidence>
<evidence type="ECO:0000256" key="3">
    <source>
        <dbReference type="ARBA" id="ARBA00022679"/>
    </source>
</evidence>
<reference evidence="11 12" key="1">
    <citation type="journal article" date="2019" name="Front. Microbiol.">
        <title>Genomic Features for Desiccation Tolerance and Sugar Biosynthesis in the Extremophile Gloeocapsopsis sp. UTEX B3054.</title>
        <authorList>
            <person name="Urrejola C."/>
            <person name="Alcorta J."/>
            <person name="Salas L."/>
            <person name="Vasquez M."/>
            <person name="Polz M.F."/>
            <person name="Vicuna R."/>
            <person name="Diez B."/>
        </authorList>
    </citation>
    <scope>NUCLEOTIDE SEQUENCE [LARGE SCALE GENOMIC DNA]</scope>
    <source>
        <strain evidence="11 12">1H9</strain>
    </source>
</reference>
<dbReference type="HAMAP" id="MF_01043">
    <property type="entry name" value="PlsY"/>
    <property type="match status" value="1"/>
</dbReference>
<dbReference type="PANTHER" id="PTHR30309">
    <property type="entry name" value="INNER MEMBRANE PROTEIN YGIH"/>
    <property type="match status" value="1"/>
</dbReference>
<dbReference type="InterPro" id="IPR003811">
    <property type="entry name" value="G3P_acylTferase_PlsY"/>
</dbReference>
<dbReference type="AlphaFoldDB" id="A0A6N8FX52"/>
<comment type="function">
    <text evidence="10">Catalyzes the transfer of an acyl group from acyl-phosphate (acyl-PO(4)) to glycerol-3-phosphate (G3P) to form lysophosphatidic acid (LPA). This enzyme utilizes acyl-phosphate as fatty acyl donor, but not acyl-CoA or acyl-ACP.</text>
</comment>
<dbReference type="EC" id="2.3.1.275" evidence="10"/>
<keyword evidence="9 10" id="KW-1208">Phospholipid metabolism</keyword>